<comment type="caution">
    <text evidence="1">The sequence shown here is derived from an EMBL/GenBank/DDBJ whole genome shotgun (WGS) entry which is preliminary data.</text>
</comment>
<dbReference type="EMBL" id="JAWDGP010006836">
    <property type="protein sequence ID" value="KAK3734739.1"/>
    <property type="molecule type" value="Genomic_DNA"/>
</dbReference>
<name>A0AAE1CU25_9GAST</name>
<sequence>MQVVNLDASRPCSSAAPVSSQGSADWVILYIRTIAHGTRPTNGLTLKVSADWKSVLRRTDASKFRQLCGHGPGIHGNIRAGFMSNTASSNDRMDGNKEAVSVPLALALSRQLQ</sequence>
<reference evidence="1" key="1">
    <citation type="journal article" date="2023" name="G3 (Bethesda)">
        <title>A reference genome for the long-term kleptoplast-retaining sea slug Elysia crispata morphotype clarki.</title>
        <authorList>
            <person name="Eastman K.E."/>
            <person name="Pendleton A.L."/>
            <person name="Shaikh M.A."/>
            <person name="Suttiyut T."/>
            <person name="Ogas R."/>
            <person name="Tomko P."/>
            <person name="Gavelis G."/>
            <person name="Widhalm J.R."/>
            <person name="Wisecaver J.H."/>
        </authorList>
    </citation>
    <scope>NUCLEOTIDE SEQUENCE</scope>
    <source>
        <strain evidence="1">ECLA1</strain>
    </source>
</reference>
<dbReference type="Proteomes" id="UP001283361">
    <property type="component" value="Unassembled WGS sequence"/>
</dbReference>
<dbReference type="AlphaFoldDB" id="A0AAE1CU25"/>
<organism evidence="1 2">
    <name type="scientific">Elysia crispata</name>
    <name type="common">lettuce slug</name>
    <dbReference type="NCBI Taxonomy" id="231223"/>
    <lineage>
        <taxon>Eukaryota</taxon>
        <taxon>Metazoa</taxon>
        <taxon>Spiralia</taxon>
        <taxon>Lophotrochozoa</taxon>
        <taxon>Mollusca</taxon>
        <taxon>Gastropoda</taxon>
        <taxon>Heterobranchia</taxon>
        <taxon>Euthyneura</taxon>
        <taxon>Panpulmonata</taxon>
        <taxon>Sacoglossa</taxon>
        <taxon>Placobranchoidea</taxon>
        <taxon>Plakobranchidae</taxon>
        <taxon>Elysia</taxon>
    </lineage>
</organism>
<accession>A0AAE1CU25</accession>
<proteinExistence type="predicted"/>
<evidence type="ECO:0000313" key="1">
    <source>
        <dbReference type="EMBL" id="KAK3734739.1"/>
    </source>
</evidence>
<evidence type="ECO:0000313" key="2">
    <source>
        <dbReference type="Proteomes" id="UP001283361"/>
    </source>
</evidence>
<keyword evidence="2" id="KW-1185">Reference proteome</keyword>
<gene>
    <name evidence="1" type="ORF">RRG08_059917</name>
</gene>
<protein>
    <submittedName>
        <fullName evidence="1">Uncharacterized protein</fullName>
    </submittedName>
</protein>